<dbReference type="RefSeq" id="WP_188981148.1">
    <property type="nucleotide sequence ID" value="NZ_BMPO01000001.1"/>
</dbReference>
<organism evidence="5 6">
    <name type="scientific">Pseudomonas matsuisoli</name>
    <dbReference type="NCBI Taxonomy" id="1515666"/>
    <lineage>
        <taxon>Bacteria</taxon>
        <taxon>Pseudomonadati</taxon>
        <taxon>Pseudomonadota</taxon>
        <taxon>Gammaproteobacteria</taxon>
        <taxon>Pseudomonadales</taxon>
        <taxon>Pseudomonadaceae</taxon>
        <taxon>Pseudomonas</taxon>
    </lineage>
</organism>
<evidence type="ECO:0000256" key="1">
    <source>
        <dbReference type="PIRSR" id="PIRSR601310-1"/>
    </source>
</evidence>
<dbReference type="EMBL" id="BMPO01000001">
    <property type="protein sequence ID" value="GGJ78519.1"/>
    <property type="molecule type" value="Genomic_DNA"/>
</dbReference>
<evidence type="ECO:0000313" key="6">
    <source>
        <dbReference type="Proteomes" id="UP000635983"/>
    </source>
</evidence>
<dbReference type="SUPFAM" id="SSF54197">
    <property type="entry name" value="HIT-like"/>
    <property type="match status" value="1"/>
</dbReference>
<feature type="active site" description="Tele-AMP-histidine intermediate" evidence="1">
    <location>
        <position position="107"/>
    </location>
</feature>
<evidence type="ECO:0000313" key="5">
    <source>
        <dbReference type="EMBL" id="GGJ78519.1"/>
    </source>
</evidence>
<sequence>MSLFGEYDSQNIFAAIIRGDAPCYKIYEDDDVLAFLDLFPQAYGHTLVIPKNAKARNLLEVDGDTLAKMMATVQRLTGIIVDELKPDGVQVMQFNGTAGGQTVFHIHMHIVPRWESQGIGAHASGKGDPAELAALQERLVKRIG</sequence>
<evidence type="ECO:0000259" key="4">
    <source>
        <dbReference type="PROSITE" id="PS51084"/>
    </source>
</evidence>
<dbReference type="InterPro" id="IPR036265">
    <property type="entry name" value="HIT-like_sf"/>
</dbReference>
<reference evidence="5" key="2">
    <citation type="submission" date="2020-09" db="EMBL/GenBank/DDBJ databases">
        <authorList>
            <person name="Sun Q."/>
            <person name="Ohkuma M."/>
        </authorList>
    </citation>
    <scope>NUCLEOTIDE SEQUENCE</scope>
    <source>
        <strain evidence="5">JCM 30078</strain>
    </source>
</reference>
<evidence type="ECO:0000256" key="2">
    <source>
        <dbReference type="PIRSR" id="PIRSR601310-3"/>
    </source>
</evidence>
<keyword evidence="6" id="KW-1185">Reference proteome</keyword>
<evidence type="ECO:0000256" key="3">
    <source>
        <dbReference type="PROSITE-ProRule" id="PRU00464"/>
    </source>
</evidence>
<dbReference type="GO" id="GO:0003824">
    <property type="term" value="F:catalytic activity"/>
    <property type="evidence" value="ECO:0007669"/>
    <property type="project" value="InterPro"/>
</dbReference>
<dbReference type="GO" id="GO:0009117">
    <property type="term" value="P:nucleotide metabolic process"/>
    <property type="evidence" value="ECO:0007669"/>
    <property type="project" value="TreeGrafter"/>
</dbReference>
<comment type="caution">
    <text evidence="5">The sequence shown here is derived from an EMBL/GenBank/DDBJ whole genome shotgun (WGS) entry which is preliminary data.</text>
</comment>
<feature type="short sequence motif" description="Histidine triad motif" evidence="2 3">
    <location>
        <begin position="105"/>
        <end position="109"/>
    </location>
</feature>
<dbReference type="InterPro" id="IPR001310">
    <property type="entry name" value="Histidine_triad_HIT"/>
</dbReference>
<gene>
    <name evidence="5" type="ORF">GCM10009304_00520</name>
</gene>
<dbReference type="CDD" id="cd01277">
    <property type="entry name" value="HINT_subgroup"/>
    <property type="match status" value="1"/>
</dbReference>
<dbReference type="Gene3D" id="3.30.428.10">
    <property type="entry name" value="HIT-like"/>
    <property type="match status" value="1"/>
</dbReference>
<dbReference type="PANTHER" id="PTHR46648:SF1">
    <property type="entry name" value="ADENOSINE 5'-MONOPHOSPHORAMIDASE HNT1"/>
    <property type="match status" value="1"/>
</dbReference>
<proteinExistence type="predicted"/>
<name>A0A917UR27_9PSED</name>
<dbReference type="Proteomes" id="UP000635983">
    <property type="component" value="Unassembled WGS sequence"/>
</dbReference>
<dbReference type="InterPro" id="IPR011146">
    <property type="entry name" value="HIT-like"/>
</dbReference>
<dbReference type="PANTHER" id="PTHR46648">
    <property type="entry name" value="HIT FAMILY PROTEIN 1"/>
    <property type="match status" value="1"/>
</dbReference>
<dbReference type="InterPro" id="IPR039384">
    <property type="entry name" value="HINT"/>
</dbReference>
<dbReference type="AlphaFoldDB" id="A0A917UR27"/>
<dbReference type="PRINTS" id="PR00332">
    <property type="entry name" value="HISTRIAD"/>
</dbReference>
<dbReference type="Pfam" id="PF01230">
    <property type="entry name" value="HIT"/>
    <property type="match status" value="1"/>
</dbReference>
<accession>A0A917UR27</accession>
<dbReference type="PROSITE" id="PS51084">
    <property type="entry name" value="HIT_2"/>
    <property type="match status" value="1"/>
</dbReference>
<reference evidence="5" key="1">
    <citation type="journal article" date="2014" name="Int. J. Syst. Evol. Microbiol.">
        <title>Complete genome sequence of Corynebacterium casei LMG S-19264T (=DSM 44701T), isolated from a smear-ripened cheese.</title>
        <authorList>
            <consortium name="US DOE Joint Genome Institute (JGI-PGF)"/>
            <person name="Walter F."/>
            <person name="Albersmeier A."/>
            <person name="Kalinowski J."/>
            <person name="Ruckert C."/>
        </authorList>
    </citation>
    <scope>NUCLEOTIDE SEQUENCE</scope>
    <source>
        <strain evidence="5">JCM 30078</strain>
    </source>
</reference>
<protein>
    <submittedName>
        <fullName evidence="5">HIT family protein</fullName>
    </submittedName>
</protein>
<feature type="domain" description="HIT" evidence="4">
    <location>
        <begin position="12"/>
        <end position="121"/>
    </location>
</feature>